<feature type="non-terminal residue" evidence="1">
    <location>
        <position position="1"/>
    </location>
</feature>
<dbReference type="InterPro" id="IPR055268">
    <property type="entry name" value="PCB-like"/>
</dbReference>
<sequence length="96" mass="10248">GDVSVLSTMDYLYGLRQGEEHEVELDEGKTLLLGVQSISEPDERGYRTVMALLNGQMRPVSVRDTSVASEVAAAEKADPSEPGQVAAPFQGVVTVV</sequence>
<name>A0ABT8EZQ8_9ACTN</name>
<dbReference type="Proteomes" id="UP001168537">
    <property type="component" value="Unassembled WGS sequence"/>
</dbReference>
<feature type="non-terminal residue" evidence="1">
    <location>
        <position position="96"/>
    </location>
</feature>
<evidence type="ECO:0000313" key="1">
    <source>
        <dbReference type="EMBL" id="MDN4163680.1"/>
    </source>
</evidence>
<accession>A0ABT8EZQ8</accession>
<keyword evidence="2" id="KW-1185">Reference proteome</keyword>
<reference evidence="1" key="1">
    <citation type="submission" date="2023-06" db="EMBL/GenBank/DDBJ databases">
        <title>Draft genome sequence of Nocardioides sp. SOB72.</title>
        <authorList>
            <person name="Zhang G."/>
        </authorList>
    </citation>
    <scope>NUCLEOTIDE SEQUENCE</scope>
    <source>
        <strain evidence="1">SOB72</strain>
    </source>
</reference>
<dbReference type="RefSeq" id="WP_300963011.1">
    <property type="nucleotide sequence ID" value="NZ_JAUHJR010000114.1"/>
</dbReference>
<gene>
    <name evidence="1" type="ORF">QWY29_20140</name>
</gene>
<proteinExistence type="predicted"/>
<comment type="caution">
    <text evidence="1">The sequence shown here is derived from an EMBL/GenBank/DDBJ whole genome shotgun (WGS) entry which is preliminary data.</text>
</comment>
<organism evidence="1 2">
    <name type="scientific">Nocardioides abyssi</name>
    <dbReference type="NCBI Taxonomy" id="3058370"/>
    <lineage>
        <taxon>Bacteria</taxon>
        <taxon>Bacillati</taxon>
        <taxon>Actinomycetota</taxon>
        <taxon>Actinomycetes</taxon>
        <taxon>Propionibacteriales</taxon>
        <taxon>Nocardioidaceae</taxon>
        <taxon>Nocardioides</taxon>
    </lineage>
</organism>
<dbReference type="EMBL" id="JAUHJR010000114">
    <property type="protein sequence ID" value="MDN4163680.1"/>
    <property type="molecule type" value="Genomic_DNA"/>
</dbReference>
<protein>
    <submittedName>
        <fullName evidence="1">Uncharacterized protein</fullName>
    </submittedName>
</protein>
<dbReference type="PANTHER" id="PTHR43778:SF2">
    <property type="entry name" value="PYRUVATE CARBOXYLASE, MITOCHONDRIAL"/>
    <property type="match status" value="1"/>
</dbReference>
<dbReference type="PANTHER" id="PTHR43778">
    <property type="entry name" value="PYRUVATE CARBOXYLASE"/>
    <property type="match status" value="1"/>
</dbReference>
<evidence type="ECO:0000313" key="2">
    <source>
        <dbReference type="Proteomes" id="UP001168537"/>
    </source>
</evidence>
<dbReference type="Gene3D" id="3.10.600.10">
    <property type="entry name" value="pyruvate carboxylase f1077a mutant domain"/>
    <property type="match status" value="1"/>
</dbReference>